<reference evidence="7 8" key="1">
    <citation type="journal article" date="2021" name="Hortic Res">
        <title>The domestication of Cucurbita argyrosperma as revealed by the genome of its wild relative.</title>
        <authorList>
            <person name="Barrera-Redondo J."/>
            <person name="Sanchez-de la Vega G."/>
            <person name="Aguirre-Liguori J.A."/>
            <person name="Castellanos-Morales G."/>
            <person name="Gutierrez-Guerrero Y.T."/>
            <person name="Aguirre-Dugua X."/>
            <person name="Aguirre-Planter E."/>
            <person name="Tenaillon M.I."/>
            <person name="Lira-Saade R."/>
            <person name="Eguiarte L.E."/>
        </authorList>
    </citation>
    <scope>NUCLEOTIDE SEQUENCE [LARGE SCALE GENOMIC DNA]</scope>
    <source>
        <strain evidence="7">JBR-2021</strain>
    </source>
</reference>
<feature type="non-terminal residue" evidence="7">
    <location>
        <position position="1"/>
    </location>
</feature>
<gene>
    <name evidence="7" type="primary">DREB2A</name>
    <name evidence="7" type="ORF">SDJN03_04169</name>
</gene>
<evidence type="ECO:0000256" key="2">
    <source>
        <dbReference type="ARBA" id="ARBA00023015"/>
    </source>
</evidence>
<dbReference type="PROSITE" id="PS51032">
    <property type="entry name" value="AP2_ERF"/>
    <property type="match status" value="1"/>
</dbReference>
<dbReference type="InterPro" id="IPR001471">
    <property type="entry name" value="AP2/ERF_dom"/>
</dbReference>
<proteinExistence type="predicted"/>
<keyword evidence="4" id="KW-0804">Transcription</keyword>
<evidence type="ECO:0000256" key="5">
    <source>
        <dbReference type="ARBA" id="ARBA00023242"/>
    </source>
</evidence>
<dbReference type="EMBL" id="JAGKQH010000003">
    <property type="protein sequence ID" value="KAG6603560.1"/>
    <property type="molecule type" value="Genomic_DNA"/>
</dbReference>
<evidence type="ECO:0000256" key="1">
    <source>
        <dbReference type="ARBA" id="ARBA00004123"/>
    </source>
</evidence>
<evidence type="ECO:0000256" key="4">
    <source>
        <dbReference type="ARBA" id="ARBA00023163"/>
    </source>
</evidence>
<keyword evidence="8" id="KW-1185">Reference proteome</keyword>
<evidence type="ECO:0000313" key="7">
    <source>
        <dbReference type="EMBL" id="KAG6603560.1"/>
    </source>
</evidence>
<evidence type="ECO:0000313" key="8">
    <source>
        <dbReference type="Proteomes" id="UP000685013"/>
    </source>
</evidence>
<dbReference type="Proteomes" id="UP000685013">
    <property type="component" value="Chromosome 3"/>
</dbReference>
<dbReference type="CDD" id="cd00018">
    <property type="entry name" value="AP2"/>
    <property type="match status" value="1"/>
</dbReference>
<keyword evidence="3" id="KW-0238">DNA-binding</keyword>
<keyword evidence="5" id="KW-0539">Nucleus</keyword>
<protein>
    <submittedName>
        <fullName evidence="7">Dehydration-responsive element-binding protein 2A</fullName>
    </submittedName>
</protein>
<dbReference type="Pfam" id="PF00847">
    <property type="entry name" value="AP2"/>
    <property type="match status" value="1"/>
</dbReference>
<dbReference type="PANTHER" id="PTHR31728">
    <property type="entry name" value="ABRAXAS FAMILY MEMBER"/>
    <property type="match status" value="1"/>
</dbReference>
<dbReference type="GO" id="GO:0031593">
    <property type="term" value="F:polyubiquitin modification-dependent protein binding"/>
    <property type="evidence" value="ECO:0007669"/>
    <property type="project" value="TreeGrafter"/>
</dbReference>
<dbReference type="CDD" id="cd23656">
    <property type="entry name" value="Abraxas_plant"/>
    <property type="match status" value="1"/>
</dbReference>
<dbReference type="SMART" id="SM00380">
    <property type="entry name" value="AP2"/>
    <property type="match status" value="1"/>
</dbReference>
<dbReference type="AlphaFoldDB" id="A0AAV6NUZ3"/>
<dbReference type="PANTHER" id="PTHR31728:SF5">
    <property type="entry name" value="OS07G0540200 PROTEIN"/>
    <property type="match status" value="1"/>
</dbReference>
<sequence length="747" mass="83695">MEDESLQKVAISGPILASLIQRCSSSSSGAVDGLLFGHVSETTPLSLSDDSSSSSNIEPSVRVATVTGFLCSGTTNSFYDSSGQVDSQLLNRLLGRNLSDGQAQPNDSLVGWFAGRRRTQLRPSMREYLVSASLSSMKQLSFPVKDSVKPTNLIPSLFLLLTSPISDQIIHTHEYRAFQFRSSNEFFEPKSIDIVNIGPAFRGHYGSFTPNSPFPHLPCEMRASPMNVDKIDGNLNLMKQNLKDQKQLNMCAEGFEIGNLTRLLGSEAANYTAGLEDLYEKMLAKTESLARLVEKSSAQVLDQENHNRKLRYKLASMKLMAKERNGGVRPIFSHFRPTLNVLRYCHVSQSLWTDQFYVLNMQKQEATEVLQSVRSLKRMTSENSNGEKISRKRRNGFVSVVDTLNKWKKLNNQLEFLAKDGVEEVRRVPAKGSKKGCMRGKGGPQNSDCNFRGVRQRTWGKWVAEIREPIASNNTRVKKKGSRLWLGTFATAHQAAVAYDEAAKAMYGPFARLNFPDDSSSLKPVTAEHSDTVSPVASSSSSSSFLNGVSAEKLNCEYESMEEPKVKVEETARNGVNYTDANPNSVYDFNNIGNRSTEGDIKDGLADVVRSHDINKYSQDQNDPSELCFKFEAMDTNGYNDINDCNQYLLQKLQSDAYARRTYWIPAEWEVGGLGPTTKVMEGKGTEMESYVDCMDFNRDLSLLLDRQKHMGVGDQRVDDCNFEFLRPDYDFGLEEERKWLDSCFHG</sequence>
<accession>A0AAV6NUZ3</accession>
<name>A0AAV6NUZ3_9ROSI</name>
<dbReference type="GO" id="GO:0003677">
    <property type="term" value="F:DNA binding"/>
    <property type="evidence" value="ECO:0007669"/>
    <property type="project" value="UniProtKB-KW"/>
</dbReference>
<dbReference type="Pfam" id="PF21125">
    <property type="entry name" value="MPN_2A_DUB_like"/>
    <property type="match status" value="1"/>
</dbReference>
<dbReference type="GO" id="GO:0003700">
    <property type="term" value="F:DNA-binding transcription factor activity"/>
    <property type="evidence" value="ECO:0007669"/>
    <property type="project" value="InterPro"/>
</dbReference>
<evidence type="ECO:0000259" key="6">
    <source>
        <dbReference type="PROSITE" id="PS51032"/>
    </source>
</evidence>
<dbReference type="GO" id="GO:0005634">
    <property type="term" value="C:nucleus"/>
    <property type="evidence" value="ECO:0007669"/>
    <property type="project" value="UniProtKB-SubCell"/>
</dbReference>
<organism evidence="7 8">
    <name type="scientific">Cucurbita argyrosperma subsp. sororia</name>
    <dbReference type="NCBI Taxonomy" id="37648"/>
    <lineage>
        <taxon>Eukaryota</taxon>
        <taxon>Viridiplantae</taxon>
        <taxon>Streptophyta</taxon>
        <taxon>Embryophyta</taxon>
        <taxon>Tracheophyta</taxon>
        <taxon>Spermatophyta</taxon>
        <taxon>Magnoliopsida</taxon>
        <taxon>eudicotyledons</taxon>
        <taxon>Gunneridae</taxon>
        <taxon>Pentapetalae</taxon>
        <taxon>rosids</taxon>
        <taxon>fabids</taxon>
        <taxon>Cucurbitales</taxon>
        <taxon>Cucurbitaceae</taxon>
        <taxon>Cucurbiteae</taxon>
        <taxon>Cucurbita</taxon>
    </lineage>
</organism>
<comment type="caution">
    <text evidence="7">The sequence shown here is derived from an EMBL/GenBank/DDBJ whole genome shotgun (WGS) entry which is preliminary data.</text>
</comment>
<dbReference type="InterPro" id="IPR023238">
    <property type="entry name" value="FAM175"/>
</dbReference>
<feature type="domain" description="AP2/ERF" evidence="6">
    <location>
        <begin position="450"/>
        <end position="516"/>
    </location>
</feature>
<dbReference type="FunFam" id="3.30.730.10:FF:000001">
    <property type="entry name" value="Ethylene-responsive transcription factor 2"/>
    <property type="match status" value="1"/>
</dbReference>
<comment type="subcellular location">
    <subcellularLocation>
        <location evidence="1">Nucleus</location>
    </subcellularLocation>
</comment>
<evidence type="ECO:0000256" key="3">
    <source>
        <dbReference type="ARBA" id="ARBA00023125"/>
    </source>
</evidence>
<keyword evidence="2" id="KW-0805">Transcription regulation</keyword>